<dbReference type="Proteomes" id="UP000022311">
    <property type="component" value="Unassembled WGS sequence"/>
</dbReference>
<name>A0AAV3M6X9_9GAMM</name>
<comment type="caution">
    <text evidence="1">The sequence shown here is derived from an EMBL/GenBank/DDBJ whole genome shotgun (WGS) entry which is preliminary data.</text>
</comment>
<gene>
    <name evidence="1" type="ORF">HMPREF1563_2568</name>
</gene>
<protein>
    <submittedName>
        <fullName evidence="1">Uncharacterized protein</fullName>
    </submittedName>
</protein>
<evidence type="ECO:0000313" key="2">
    <source>
        <dbReference type="Proteomes" id="UP000022311"/>
    </source>
</evidence>
<organism evidence="1 2">
    <name type="scientific">Providencia alcalifaciens 205/92</name>
    <dbReference type="NCBI Taxonomy" id="1256988"/>
    <lineage>
        <taxon>Bacteria</taxon>
        <taxon>Pseudomonadati</taxon>
        <taxon>Pseudomonadota</taxon>
        <taxon>Gammaproteobacteria</taxon>
        <taxon>Enterobacterales</taxon>
        <taxon>Morganellaceae</taxon>
        <taxon>Providencia</taxon>
    </lineage>
</organism>
<evidence type="ECO:0000313" key="1">
    <source>
        <dbReference type="EMBL" id="EUD11425.1"/>
    </source>
</evidence>
<dbReference type="EMBL" id="JALD01000041">
    <property type="protein sequence ID" value="EUD11425.1"/>
    <property type="molecule type" value="Genomic_DNA"/>
</dbReference>
<dbReference type="AlphaFoldDB" id="A0AAV3M6X9"/>
<accession>A0AAV3M6X9</accession>
<sequence length="71" mass="8324">MTLFDYYGTLENFAQMLKPEINMRYKYVDTEEFELIWSNGLFTIEVLPMKNTISMVIITSAIEDSYPDAKV</sequence>
<reference evidence="1 2" key="1">
    <citation type="submission" date="2014-01" db="EMBL/GenBank/DDBJ databases">
        <authorList>
            <person name="Durkin A.S."/>
            <person name="McCorrison J."/>
            <person name="Torralba M."/>
            <person name="Gillis M."/>
            <person name="Haft D.H."/>
            <person name="Methe B."/>
            <person name="Sutton G."/>
            <person name="Nelson K.E."/>
        </authorList>
    </citation>
    <scope>NUCLEOTIDE SEQUENCE [LARGE SCALE GENOMIC DNA]</scope>
    <source>
        <strain evidence="1 2">205/92</strain>
    </source>
</reference>
<proteinExistence type="predicted"/>